<accession>A0ABQ2DSW8</accession>
<keyword evidence="1" id="KW-0812">Transmembrane</keyword>
<feature type="transmembrane region" description="Helical" evidence="1">
    <location>
        <begin position="7"/>
        <end position="25"/>
    </location>
</feature>
<reference evidence="3" key="1">
    <citation type="journal article" date="2019" name="Int. J. Syst. Evol. Microbiol.">
        <title>The Global Catalogue of Microorganisms (GCM) 10K type strain sequencing project: providing services to taxonomists for standard genome sequencing and annotation.</title>
        <authorList>
            <consortium name="The Broad Institute Genomics Platform"/>
            <consortium name="The Broad Institute Genome Sequencing Center for Infectious Disease"/>
            <person name="Wu L."/>
            <person name="Ma J."/>
        </authorList>
    </citation>
    <scope>NUCLEOTIDE SEQUENCE [LARGE SCALE GENOMIC DNA]</scope>
    <source>
        <strain evidence="3">JCM 30071</strain>
    </source>
</reference>
<evidence type="ECO:0000256" key="1">
    <source>
        <dbReference type="SAM" id="Phobius"/>
    </source>
</evidence>
<proteinExistence type="predicted"/>
<evidence type="ECO:0000313" key="2">
    <source>
        <dbReference type="EMBL" id="GGJ70969.1"/>
    </source>
</evidence>
<keyword evidence="1" id="KW-1133">Transmembrane helix</keyword>
<comment type="caution">
    <text evidence="2">The sequence shown here is derived from an EMBL/GenBank/DDBJ whole genome shotgun (WGS) entry which is preliminary data.</text>
</comment>
<gene>
    <name evidence="2" type="ORF">GCM10007111_35730</name>
</gene>
<keyword evidence="3" id="KW-1185">Reference proteome</keyword>
<protein>
    <submittedName>
        <fullName evidence="2">Uncharacterized protein</fullName>
    </submittedName>
</protein>
<dbReference type="Proteomes" id="UP000634435">
    <property type="component" value="Unassembled WGS sequence"/>
</dbReference>
<dbReference type="RefSeq" id="WP_021291990.1">
    <property type="nucleotide sequence ID" value="NZ_BMPN01000006.1"/>
</dbReference>
<name>A0ABQ2DSW8_9BACI</name>
<keyword evidence="1" id="KW-0472">Membrane</keyword>
<organism evidence="2 3">
    <name type="scientific">Virgibacillus kapii</name>
    <dbReference type="NCBI Taxonomy" id="1638645"/>
    <lineage>
        <taxon>Bacteria</taxon>
        <taxon>Bacillati</taxon>
        <taxon>Bacillota</taxon>
        <taxon>Bacilli</taxon>
        <taxon>Bacillales</taxon>
        <taxon>Bacillaceae</taxon>
        <taxon>Virgibacillus</taxon>
    </lineage>
</organism>
<sequence length="52" mass="6064">MKGRTIVFILIIVTLIALALCWFWLQDVIVDYDLEKALHQSPERINCTIFLS</sequence>
<evidence type="ECO:0000313" key="3">
    <source>
        <dbReference type="Proteomes" id="UP000634435"/>
    </source>
</evidence>
<dbReference type="EMBL" id="BMPN01000006">
    <property type="protein sequence ID" value="GGJ70969.1"/>
    <property type="molecule type" value="Genomic_DNA"/>
</dbReference>